<keyword evidence="4" id="KW-1185">Reference proteome</keyword>
<sequence>MCRLYLLFTLLSALWITCSSAIQLFAAHSDGYLSTLSLKGCGNASTLSVTSTTAACADNPSSLNLDFPNRVLYCLDRGRSNATEGSLNSFAIGADGTLVRIARVSAPFSGVTADYFDAKSGVRGYVTASYNKSAMASYILGANGSLTEPLQILLPTINQTGPVPLRQDRSYLHHVVLDPTNRFLLVADLGGDKIRVYKYDQNDIAPLEEISPLITDAGAGPRHAAFWKSENDDIFLFFNGELSQKVYSYRVEYKDGGLSWTKVYEHAAISDDLPATKAPTSEIAISPDGRFVVVSNRDVSFRESPIFQSGPTDTLSTFSIHGNGTLSLVQLVPSGGWSPRQCSFNKAGDMLAVGHQNNNTVVIWKRNVESGKIVREEDGGRIGEVKVSGAVVFSMWDE</sequence>
<dbReference type="InterPro" id="IPR019405">
    <property type="entry name" value="Lactonase_7-beta_prop"/>
</dbReference>
<keyword evidence="3" id="KW-0413">Isomerase</keyword>
<evidence type="ECO:0000313" key="4">
    <source>
        <dbReference type="Proteomes" id="UP000799771"/>
    </source>
</evidence>
<dbReference type="InterPro" id="IPR050282">
    <property type="entry name" value="Cycloisomerase_2"/>
</dbReference>
<dbReference type="AlphaFoldDB" id="A0A6A6A8Q8"/>
<dbReference type="Proteomes" id="UP000799771">
    <property type="component" value="Unassembled WGS sequence"/>
</dbReference>
<organism evidence="3 4">
    <name type="scientific">Dothidotthia symphoricarpi CBS 119687</name>
    <dbReference type="NCBI Taxonomy" id="1392245"/>
    <lineage>
        <taxon>Eukaryota</taxon>
        <taxon>Fungi</taxon>
        <taxon>Dikarya</taxon>
        <taxon>Ascomycota</taxon>
        <taxon>Pezizomycotina</taxon>
        <taxon>Dothideomycetes</taxon>
        <taxon>Pleosporomycetidae</taxon>
        <taxon>Pleosporales</taxon>
        <taxon>Dothidotthiaceae</taxon>
        <taxon>Dothidotthia</taxon>
    </lineage>
</organism>
<protein>
    <submittedName>
        <fullName evidence="3">Putative isomerase YbhE</fullName>
    </submittedName>
</protein>
<dbReference type="OrthoDB" id="9972196at2759"/>
<gene>
    <name evidence="3" type="ORF">P153DRAFT_388352</name>
</gene>
<dbReference type="Pfam" id="PF10282">
    <property type="entry name" value="Lactonase"/>
    <property type="match status" value="1"/>
</dbReference>
<dbReference type="PANTHER" id="PTHR30344:SF1">
    <property type="entry name" value="6-PHOSPHOGLUCONOLACTONASE"/>
    <property type="match status" value="1"/>
</dbReference>
<dbReference type="GO" id="GO:0017057">
    <property type="term" value="F:6-phosphogluconolactonase activity"/>
    <property type="evidence" value="ECO:0007669"/>
    <property type="project" value="TreeGrafter"/>
</dbReference>
<dbReference type="RefSeq" id="XP_033521423.1">
    <property type="nucleotide sequence ID" value="XM_033670746.1"/>
</dbReference>
<feature type="signal peptide" evidence="2">
    <location>
        <begin position="1"/>
        <end position="21"/>
    </location>
</feature>
<comment type="similarity">
    <text evidence="1">Belongs to the cycloisomerase 2 family.</text>
</comment>
<reference evidence="3" key="1">
    <citation type="journal article" date="2020" name="Stud. Mycol.">
        <title>101 Dothideomycetes genomes: a test case for predicting lifestyles and emergence of pathogens.</title>
        <authorList>
            <person name="Haridas S."/>
            <person name="Albert R."/>
            <person name="Binder M."/>
            <person name="Bloem J."/>
            <person name="Labutti K."/>
            <person name="Salamov A."/>
            <person name="Andreopoulos B."/>
            <person name="Baker S."/>
            <person name="Barry K."/>
            <person name="Bills G."/>
            <person name="Bluhm B."/>
            <person name="Cannon C."/>
            <person name="Castanera R."/>
            <person name="Culley D."/>
            <person name="Daum C."/>
            <person name="Ezra D."/>
            <person name="Gonzalez J."/>
            <person name="Henrissat B."/>
            <person name="Kuo A."/>
            <person name="Liang C."/>
            <person name="Lipzen A."/>
            <person name="Lutzoni F."/>
            <person name="Magnuson J."/>
            <person name="Mondo S."/>
            <person name="Nolan M."/>
            <person name="Ohm R."/>
            <person name="Pangilinan J."/>
            <person name="Park H.-J."/>
            <person name="Ramirez L."/>
            <person name="Alfaro M."/>
            <person name="Sun H."/>
            <person name="Tritt A."/>
            <person name="Yoshinaga Y."/>
            <person name="Zwiers L.-H."/>
            <person name="Turgeon B."/>
            <person name="Goodwin S."/>
            <person name="Spatafora J."/>
            <person name="Crous P."/>
            <person name="Grigoriev I."/>
        </authorList>
    </citation>
    <scope>NUCLEOTIDE SEQUENCE</scope>
    <source>
        <strain evidence="3">CBS 119687</strain>
    </source>
</reference>
<dbReference type="EMBL" id="ML977512">
    <property type="protein sequence ID" value="KAF2127031.1"/>
    <property type="molecule type" value="Genomic_DNA"/>
</dbReference>
<dbReference type="Gene3D" id="2.130.10.10">
    <property type="entry name" value="YVTN repeat-like/Quinoprotein amine dehydrogenase"/>
    <property type="match status" value="1"/>
</dbReference>
<proteinExistence type="inferred from homology"/>
<evidence type="ECO:0000256" key="2">
    <source>
        <dbReference type="SAM" id="SignalP"/>
    </source>
</evidence>
<dbReference type="GeneID" id="54411178"/>
<dbReference type="PANTHER" id="PTHR30344">
    <property type="entry name" value="6-PHOSPHOGLUCONOLACTONASE-RELATED"/>
    <property type="match status" value="1"/>
</dbReference>
<evidence type="ECO:0000313" key="3">
    <source>
        <dbReference type="EMBL" id="KAF2127031.1"/>
    </source>
</evidence>
<dbReference type="GO" id="GO:0016853">
    <property type="term" value="F:isomerase activity"/>
    <property type="evidence" value="ECO:0007669"/>
    <property type="project" value="UniProtKB-KW"/>
</dbReference>
<keyword evidence="2" id="KW-0732">Signal</keyword>
<dbReference type="SUPFAM" id="SSF75011">
    <property type="entry name" value="3-carboxy-cis,cis-mucoante lactonizing enzyme"/>
    <property type="match status" value="1"/>
</dbReference>
<name>A0A6A6A8Q8_9PLEO</name>
<feature type="chain" id="PRO_5025411493" evidence="2">
    <location>
        <begin position="22"/>
        <end position="398"/>
    </location>
</feature>
<accession>A0A6A6A8Q8</accession>
<dbReference type="InterPro" id="IPR015943">
    <property type="entry name" value="WD40/YVTN_repeat-like_dom_sf"/>
</dbReference>
<evidence type="ECO:0000256" key="1">
    <source>
        <dbReference type="ARBA" id="ARBA00005564"/>
    </source>
</evidence>